<accession>A0A2H0WZV5</accession>
<feature type="non-terminal residue" evidence="1">
    <location>
        <position position="1"/>
    </location>
</feature>
<dbReference type="AlphaFoldDB" id="A0A2H0WZV5"/>
<reference evidence="2" key="1">
    <citation type="submission" date="2017-09" db="EMBL/GenBank/DDBJ databases">
        <title>Depth-based differentiation of microbial function through sediment-hosted aquifers and enrichment of novel symbionts in the deep terrestrial subsurface.</title>
        <authorList>
            <person name="Probst A.J."/>
            <person name="Ladd B."/>
            <person name="Jarett J.K."/>
            <person name="Geller-Mcgrath D.E."/>
            <person name="Sieber C.M.K."/>
            <person name="Emerson J.B."/>
            <person name="Anantharaman K."/>
            <person name="Thomas B.C."/>
            <person name="Malmstrom R."/>
            <person name="Stieglmeier M."/>
            <person name="Klingl A."/>
            <person name="Woyke T."/>
            <person name="Ryan C.M."/>
            <person name="Banfield J.F."/>
        </authorList>
    </citation>
    <scope>NUCLEOTIDE SEQUENCE [LARGE SCALE GENOMIC DNA]</scope>
</reference>
<dbReference type="EMBL" id="PEYY01000024">
    <property type="protein sequence ID" value="PIS18190.1"/>
    <property type="molecule type" value="Genomic_DNA"/>
</dbReference>
<organism evidence="1 2">
    <name type="scientific">Candidatus Collierbacteria bacterium CG09_land_8_20_14_0_10_46_12</name>
    <dbReference type="NCBI Taxonomy" id="1974533"/>
    <lineage>
        <taxon>Bacteria</taxon>
        <taxon>Candidatus Collieribacteriota</taxon>
    </lineage>
</organism>
<evidence type="ECO:0000313" key="2">
    <source>
        <dbReference type="Proteomes" id="UP000229574"/>
    </source>
</evidence>
<name>A0A2H0WZV5_9BACT</name>
<dbReference type="Gene3D" id="2.60.40.1120">
    <property type="entry name" value="Carboxypeptidase-like, regulatory domain"/>
    <property type="match status" value="1"/>
</dbReference>
<evidence type="ECO:0008006" key="3">
    <source>
        <dbReference type="Google" id="ProtNLM"/>
    </source>
</evidence>
<dbReference type="SUPFAM" id="SSF49464">
    <property type="entry name" value="Carboxypeptidase regulatory domain-like"/>
    <property type="match status" value="1"/>
</dbReference>
<dbReference type="InterPro" id="IPR008969">
    <property type="entry name" value="CarboxyPept-like_regulatory"/>
</dbReference>
<comment type="caution">
    <text evidence="1">The sequence shown here is derived from an EMBL/GenBank/DDBJ whole genome shotgun (WGS) entry which is preliminary data.</text>
</comment>
<dbReference type="Pfam" id="PF13620">
    <property type="entry name" value="CarboxypepD_reg"/>
    <property type="match status" value="1"/>
</dbReference>
<evidence type="ECO:0000313" key="1">
    <source>
        <dbReference type="EMBL" id="PIS18190.1"/>
    </source>
</evidence>
<gene>
    <name evidence="1" type="ORF">COT54_00600</name>
</gene>
<proteinExistence type="predicted"/>
<dbReference type="Proteomes" id="UP000229574">
    <property type="component" value="Unassembled WGS sequence"/>
</dbReference>
<protein>
    <recommendedName>
        <fullName evidence="3">Carboxypeptidase regulatory-like domain-containing protein</fullName>
    </recommendedName>
</protein>
<sequence length="97" mass="10328">PKNITLPASPKSPNLVTGVVVDQHDKLIENAIVQIVSGDGIPARAMKTNSLGQFYTSTPLSPGTYVVEVDIDGLTYAPKQIVVNNTTLSPIELRANN</sequence>